<dbReference type="PROSITE" id="PS51194">
    <property type="entry name" value="HELICASE_CTER"/>
    <property type="match status" value="1"/>
</dbReference>
<dbReference type="EMBL" id="HBFX01040192">
    <property type="protein sequence ID" value="CAD8973222.1"/>
    <property type="molecule type" value="Transcribed_RNA"/>
</dbReference>
<dbReference type="InterPro" id="IPR011545">
    <property type="entry name" value="DEAD/DEAH_box_helicase_dom"/>
</dbReference>
<dbReference type="FunFam" id="3.40.50.300:FF:000008">
    <property type="entry name" value="ATP-dependent RNA helicase RhlB"/>
    <property type="match status" value="1"/>
</dbReference>
<dbReference type="Gene3D" id="3.40.50.300">
    <property type="entry name" value="P-loop containing nucleotide triphosphate hydrolases"/>
    <property type="match status" value="2"/>
</dbReference>
<feature type="domain" description="Helicase ATP-binding" evidence="7">
    <location>
        <begin position="1"/>
        <end position="100"/>
    </location>
</feature>
<evidence type="ECO:0000256" key="5">
    <source>
        <dbReference type="ARBA" id="ARBA00022840"/>
    </source>
</evidence>
<evidence type="ECO:0000256" key="6">
    <source>
        <dbReference type="SAM" id="MobiDB-lite"/>
    </source>
</evidence>
<protein>
    <recommendedName>
        <fullName evidence="1">RNA helicase</fullName>
        <ecNumber evidence="1">3.6.4.13</ecNumber>
    </recommendedName>
</protein>
<dbReference type="GO" id="GO:0003724">
    <property type="term" value="F:RNA helicase activity"/>
    <property type="evidence" value="ECO:0007669"/>
    <property type="project" value="UniProtKB-EC"/>
</dbReference>
<reference evidence="9" key="1">
    <citation type="submission" date="2021-01" db="EMBL/GenBank/DDBJ databases">
        <authorList>
            <person name="Corre E."/>
            <person name="Pelletier E."/>
            <person name="Niang G."/>
            <person name="Scheremetjew M."/>
            <person name="Finn R."/>
            <person name="Kale V."/>
            <person name="Holt S."/>
            <person name="Cochrane G."/>
            <person name="Meng A."/>
            <person name="Brown T."/>
            <person name="Cohen L."/>
        </authorList>
    </citation>
    <scope>NUCLEOTIDE SEQUENCE</scope>
    <source>
        <strain evidence="9">CCMP644</strain>
    </source>
</reference>
<dbReference type="Pfam" id="PF00270">
    <property type="entry name" value="DEAD"/>
    <property type="match status" value="1"/>
</dbReference>
<evidence type="ECO:0000313" key="9">
    <source>
        <dbReference type="EMBL" id="CAD8973222.1"/>
    </source>
</evidence>
<dbReference type="CDD" id="cd18787">
    <property type="entry name" value="SF2_C_DEAD"/>
    <property type="match status" value="1"/>
</dbReference>
<evidence type="ECO:0000259" key="8">
    <source>
        <dbReference type="PROSITE" id="PS51194"/>
    </source>
</evidence>
<dbReference type="InterPro" id="IPR001650">
    <property type="entry name" value="Helicase_C-like"/>
</dbReference>
<keyword evidence="5" id="KW-0067">ATP-binding</keyword>
<organism evidence="9">
    <name type="scientific">Hemiselmis andersenii</name>
    <name type="common">Cryptophyte alga</name>
    <dbReference type="NCBI Taxonomy" id="464988"/>
    <lineage>
        <taxon>Eukaryota</taxon>
        <taxon>Cryptophyceae</taxon>
        <taxon>Cryptomonadales</taxon>
        <taxon>Hemiselmidaceae</taxon>
        <taxon>Hemiselmis</taxon>
    </lineage>
</organism>
<dbReference type="SUPFAM" id="SSF52540">
    <property type="entry name" value="P-loop containing nucleoside triphosphate hydrolases"/>
    <property type="match status" value="1"/>
</dbReference>
<dbReference type="SMART" id="SM00490">
    <property type="entry name" value="HELICc"/>
    <property type="match status" value="1"/>
</dbReference>
<evidence type="ECO:0000256" key="2">
    <source>
        <dbReference type="ARBA" id="ARBA00022741"/>
    </source>
</evidence>
<dbReference type="PROSITE" id="PS51192">
    <property type="entry name" value="HELICASE_ATP_BIND_1"/>
    <property type="match status" value="1"/>
</dbReference>
<feature type="region of interest" description="Disordered" evidence="6">
    <location>
        <begin position="259"/>
        <end position="292"/>
    </location>
</feature>
<dbReference type="InterPro" id="IPR014001">
    <property type="entry name" value="Helicase_ATP-bd"/>
</dbReference>
<sequence length="292" mass="32854">MLVATPGRLIDTIERRLVVLNQCNYIVLDEADRMIDMGFLPQVEAILDAMPSSNMKPEDSEEAEDGNAEFKYRQTFMFSATMPPAVERITKKYLRKPAFVTIGEVGQTASTVTQHFEFCSETQKKERLFSLLRKEKPPIMVFVNARKNCDTLYKDVSKNGFRSTLLHGGKTQDQRESALDDFKSGVYDIIICTDVAGRGIDISGVEHVINYDCPKNIEDYTHRIGRTGRAGKTGVATSFLTPEDTHIYYDLKNKLQESDQPVPREILSNPASTTAPGDVTKAKKPTVQYLRD</sequence>
<evidence type="ECO:0000256" key="1">
    <source>
        <dbReference type="ARBA" id="ARBA00012552"/>
    </source>
</evidence>
<dbReference type="EC" id="3.6.4.13" evidence="1"/>
<keyword evidence="4" id="KW-0347">Helicase</keyword>
<dbReference type="PANTHER" id="PTHR47958">
    <property type="entry name" value="ATP-DEPENDENT RNA HELICASE DBP3"/>
    <property type="match status" value="1"/>
</dbReference>
<evidence type="ECO:0000259" key="7">
    <source>
        <dbReference type="PROSITE" id="PS51192"/>
    </source>
</evidence>
<dbReference type="InterPro" id="IPR027417">
    <property type="entry name" value="P-loop_NTPase"/>
</dbReference>
<keyword evidence="2" id="KW-0547">Nucleotide-binding</keyword>
<evidence type="ECO:0000256" key="3">
    <source>
        <dbReference type="ARBA" id="ARBA00022801"/>
    </source>
</evidence>
<dbReference type="GO" id="GO:0003676">
    <property type="term" value="F:nucleic acid binding"/>
    <property type="evidence" value="ECO:0007669"/>
    <property type="project" value="InterPro"/>
</dbReference>
<evidence type="ECO:0000256" key="4">
    <source>
        <dbReference type="ARBA" id="ARBA00022806"/>
    </source>
</evidence>
<gene>
    <name evidence="9" type="ORF">HAND00432_LOCUS24223</name>
</gene>
<dbReference type="AlphaFoldDB" id="A0A7S1H9J5"/>
<proteinExistence type="predicted"/>
<dbReference type="Pfam" id="PF00271">
    <property type="entry name" value="Helicase_C"/>
    <property type="match status" value="1"/>
</dbReference>
<keyword evidence="3" id="KW-0378">Hydrolase</keyword>
<name>A0A7S1H9J5_HEMAN</name>
<dbReference type="InterPro" id="IPR000629">
    <property type="entry name" value="RNA-helicase_DEAD-box_CS"/>
</dbReference>
<dbReference type="PROSITE" id="PS00039">
    <property type="entry name" value="DEAD_ATP_HELICASE"/>
    <property type="match status" value="1"/>
</dbReference>
<dbReference type="GO" id="GO:0005524">
    <property type="term" value="F:ATP binding"/>
    <property type="evidence" value="ECO:0007669"/>
    <property type="project" value="UniProtKB-KW"/>
</dbReference>
<dbReference type="GO" id="GO:0016787">
    <property type="term" value="F:hydrolase activity"/>
    <property type="evidence" value="ECO:0007669"/>
    <property type="project" value="UniProtKB-KW"/>
</dbReference>
<accession>A0A7S1H9J5</accession>
<feature type="domain" description="Helicase C-terminal" evidence="8">
    <location>
        <begin position="124"/>
        <end position="270"/>
    </location>
</feature>